<reference evidence="1 3" key="1">
    <citation type="journal article" date="2020" name="IScience">
        <title>Genome Sequencing of the Endangered Kingdonia uniflora (Circaeasteraceae, Ranunculales) Reveals Potential Mechanisms of Evolutionary Specialization.</title>
        <authorList>
            <person name="Sun Y."/>
            <person name="Deng T."/>
            <person name="Zhang A."/>
            <person name="Moore M.J."/>
            <person name="Landis J.B."/>
            <person name="Lin N."/>
            <person name="Zhang H."/>
            <person name="Zhang X."/>
            <person name="Huang J."/>
            <person name="Zhang X."/>
            <person name="Sun H."/>
            <person name="Wang H."/>
        </authorList>
    </citation>
    <scope>NUCLEOTIDE SEQUENCE [LARGE SCALE GENOMIC DNA]</scope>
    <source>
        <strain evidence="1">TB1705</strain>
        <tissue evidence="1">Leaf</tissue>
    </source>
</reference>
<gene>
    <name evidence="1" type="ORF">GIB67_020424</name>
    <name evidence="2" type="ORF">GIB67_023552</name>
</gene>
<dbReference type="EMBL" id="JACGCM010001130">
    <property type="protein sequence ID" value="KAF6161360.1"/>
    <property type="molecule type" value="Genomic_DNA"/>
</dbReference>
<sequence>MRRNLLEAIAKVHGDGGVVSCNEENGLLRMKIVVRKQDLKHMLEMVRGKNNNKTDQSSIFSLEQRLQAMRKRRLKRAEHVKACGSNPWQPALLTIPEES</sequence>
<dbReference type="EMBL" id="JACGCM010000119">
    <property type="protein sequence ID" value="KAF6176261.1"/>
    <property type="molecule type" value="Genomic_DNA"/>
</dbReference>
<evidence type="ECO:0000313" key="2">
    <source>
        <dbReference type="EMBL" id="KAF6176261.1"/>
    </source>
</evidence>
<organism evidence="1 3">
    <name type="scientific">Kingdonia uniflora</name>
    <dbReference type="NCBI Taxonomy" id="39325"/>
    <lineage>
        <taxon>Eukaryota</taxon>
        <taxon>Viridiplantae</taxon>
        <taxon>Streptophyta</taxon>
        <taxon>Embryophyta</taxon>
        <taxon>Tracheophyta</taxon>
        <taxon>Spermatophyta</taxon>
        <taxon>Magnoliopsida</taxon>
        <taxon>Ranunculales</taxon>
        <taxon>Circaeasteraceae</taxon>
        <taxon>Kingdonia</taxon>
    </lineage>
</organism>
<dbReference type="AlphaFoldDB" id="A0A7J7N2V5"/>
<accession>A0A7J7N2V5</accession>
<evidence type="ECO:0000313" key="1">
    <source>
        <dbReference type="EMBL" id="KAF6161360.1"/>
    </source>
</evidence>
<proteinExistence type="predicted"/>
<dbReference type="OrthoDB" id="1304043at2759"/>
<comment type="caution">
    <text evidence="1">The sequence shown here is derived from an EMBL/GenBank/DDBJ whole genome shotgun (WGS) entry which is preliminary data.</text>
</comment>
<name>A0A7J7N2V5_9MAGN</name>
<protein>
    <submittedName>
        <fullName evidence="1">Uncharacterized protein</fullName>
    </submittedName>
</protein>
<evidence type="ECO:0000313" key="3">
    <source>
        <dbReference type="Proteomes" id="UP000541444"/>
    </source>
</evidence>
<dbReference type="Proteomes" id="UP000541444">
    <property type="component" value="Unassembled WGS sequence"/>
</dbReference>
<keyword evidence="3" id="KW-1185">Reference proteome</keyword>